<evidence type="ECO:0000313" key="2">
    <source>
        <dbReference type="Proteomes" id="UP000054559"/>
    </source>
</evidence>
<name>A0A0J8QT52_COCIT</name>
<dbReference type="EMBL" id="DS268138">
    <property type="protein sequence ID" value="KMU75210.1"/>
    <property type="molecule type" value="Genomic_DNA"/>
</dbReference>
<proteinExistence type="predicted"/>
<sequence length="198" mass="21471">MSLTATASPPADVGLSLSLRALQTRLVVSCGLTAKPAALSSLFPPKIVRQTQSAGSCVPSKAHRERRGAAQQLLAPVLRPKAASLAADRNSHCRKQLSGEPWLLTQVWEGEELAMPAFPLGARPLAPGGRRMWLVARTGDTIGKFRDRSSLEANAQFAGKSPRGRNDGQLFFWLQDIDGSGPKAFLRWKMTLFLRDPS</sequence>
<dbReference type="AlphaFoldDB" id="A0A0J8QT52"/>
<evidence type="ECO:0000313" key="1">
    <source>
        <dbReference type="EMBL" id="KMU75210.1"/>
    </source>
</evidence>
<dbReference type="Proteomes" id="UP000054559">
    <property type="component" value="Unassembled WGS sequence"/>
</dbReference>
<gene>
    <name evidence="1" type="ORF">CISG_04158</name>
</gene>
<accession>A0A0J8QT52</accession>
<organism evidence="1 2">
    <name type="scientific">Coccidioides immitis RMSCC 3703</name>
    <dbReference type="NCBI Taxonomy" id="454286"/>
    <lineage>
        <taxon>Eukaryota</taxon>
        <taxon>Fungi</taxon>
        <taxon>Dikarya</taxon>
        <taxon>Ascomycota</taxon>
        <taxon>Pezizomycotina</taxon>
        <taxon>Eurotiomycetes</taxon>
        <taxon>Eurotiomycetidae</taxon>
        <taxon>Onygenales</taxon>
        <taxon>Onygenaceae</taxon>
        <taxon>Coccidioides</taxon>
    </lineage>
</organism>
<reference evidence="2" key="1">
    <citation type="journal article" date="2010" name="Genome Res.">
        <title>Population genomic sequencing of Coccidioides fungi reveals recent hybridization and transposon control.</title>
        <authorList>
            <person name="Neafsey D.E."/>
            <person name="Barker B.M."/>
            <person name="Sharpton T.J."/>
            <person name="Stajich J.E."/>
            <person name="Park D.J."/>
            <person name="Whiston E."/>
            <person name="Hung C.-Y."/>
            <person name="McMahan C."/>
            <person name="White J."/>
            <person name="Sykes S."/>
            <person name="Heiman D."/>
            <person name="Young S."/>
            <person name="Zeng Q."/>
            <person name="Abouelleil A."/>
            <person name="Aftuck L."/>
            <person name="Bessette D."/>
            <person name="Brown A."/>
            <person name="FitzGerald M."/>
            <person name="Lui A."/>
            <person name="Macdonald J.P."/>
            <person name="Priest M."/>
            <person name="Orbach M.J."/>
            <person name="Galgiani J.N."/>
            <person name="Kirkland T.N."/>
            <person name="Cole G.T."/>
            <person name="Birren B.W."/>
            <person name="Henn M.R."/>
            <person name="Taylor J.W."/>
            <person name="Rounsley S.D."/>
        </authorList>
    </citation>
    <scope>NUCLEOTIDE SEQUENCE [LARGE SCALE GENOMIC DNA]</scope>
    <source>
        <strain evidence="2">RMSCC 3703</strain>
    </source>
</reference>
<protein>
    <submittedName>
        <fullName evidence="1">Uncharacterized protein</fullName>
    </submittedName>
</protein>